<organism evidence="1 2">
    <name type="scientific">Pedobacter rhodius</name>
    <dbReference type="NCBI Taxonomy" id="3004098"/>
    <lineage>
        <taxon>Bacteria</taxon>
        <taxon>Pseudomonadati</taxon>
        <taxon>Bacteroidota</taxon>
        <taxon>Sphingobacteriia</taxon>
        <taxon>Sphingobacteriales</taxon>
        <taxon>Sphingobacteriaceae</taxon>
        <taxon>Pedobacter</taxon>
    </lineage>
</organism>
<sequence>MEEPIKQWEQDVLNLALEHIKDSEVWSDSNYPEGGFHISPKPVEPNIDITEINHLFSDLEDEYYEYDGSTVLLLGDEDPEEDLNARLTGMININIFHSEIKRI</sequence>
<gene>
    <name evidence="1" type="ORF">O0931_16635</name>
</gene>
<evidence type="ECO:0000313" key="2">
    <source>
        <dbReference type="Proteomes" id="UP001144341"/>
    </source>
</evidence>
<reference evidence="1" key="1">
    <citation type="submission" date="2022-12" db="EMBL/GenBank/DDBJ databases">
        <title>Genome sequence of SJ11.</title>
        <authorList>
            <person name="Woo H."/>
        </authorList>
    </citation>
    <scope>NUCLEOTIDE SEQUENCE</scope>
    <source>
        <strain evidence="1">SJ11</strain>
    </source>
</reference>
<dbReference type="Proteomes" id="UP001144341">
    <property type="component" value="Unassembled WGS sequence"/>
</dbReference>
<protein>
    <submittedName>
        <fullName evidence="1">Uncharacterized protein</fullName>
    </submittedName>
</protein>
<comment type="caution">
    <text evidence="1">The sequence shown here is derived from an EMBL/GenBank/DDBJ whole genome shotgun (WGS) entry which is preliminary data.</text>
</comment>
<evidence type="ECO:0000313" key="1">
    <source>
        <dbReference type="EMBL" id="MCZ4224942.1"/>
    </source>
</evidence>
<accession>A0ABT4L3E4</accession>
<dbReference type="EMBL" id="JAPWGL010000004">
    <property type="protein sequence ID" value="MCZ4224942.1"/>
    <property type="molecule type" value="Genomic_DNA"/>
</dbReference>
<keyword evidence="2" id="KW-1185">Reference proteome</keyword>
<name>A0ABT4L3E4_9SPHI</name>
<proteinExistence type="predicted"/>
<dbReference type="RefSeq" id="WP_269416603.1">
    <property type="nucleotide sequence ID" value="NZ_JAPWGL010000004.1"/>
</dbReference>